<protein>
    <submittedName>
        <fullName evidence="2">Uncharacterized protein</fullName>
    </submittedName>
</protein>
<sequence length="131" mass="14728">MDVALTLLLWWHSVLTQQSEQRRHLPPPGKMRCFDGSSWVWVRFSTTSPSSLVLLQLRQQFFGKGMLLGLPDPLALQADPQAFLQEYLRVLLALQVQEALVPALVQTCQYITSLQEAGLHLSYAGALILLL</sequence>
<gene>
    <name evidence="2" type="ORF">E2C01_006269</name>
</gene>
<dbReference type="Proteomes" id="UP000324222">
    <property type="component" value="Unassembled WGS sequence"/>
</dbReference>
<feature type="signal peptide" evidence="1">
    <location>
        <begin position="1"/>
        <end position="16"/>
    </location>
</feature>
<accession>A0A5B7CXG3</accession>
<dbReference type="AlphaFoldDB" id="A0A5B7CXG3"/>
<evidence type="ECO:0000256" key="1">
    <source>
        <dbReference type="SAM" id="SignalP"/>
    </source>
</evidence>
<comment type="caution">
    <text evidence="2">The sequence shown here is derived from an EMBL/GenBank/DDBJ whole genome shotgun (WGS) entry which is preliminary data.</text>
</comment>
<proteinExistence type="predicted"/>
<evidence type="ECO:0000313" key="2">
    <source>
        <dbReference type="EMBL" id="MPC13531.1"/>
    </source>
</evidence>
<name>A0A5B7CXG3_PORTR</name>
<reference evidence="2 3" key="1">
    <citation type="submission" date="2019-05" db="EMBL/GenBank/DDBJ databases">
        <title>Another draft genome of Portunus trituberculatus and its Hox gene families provides insights of decapod evolution.</title>
        <authorList>
            <person name="Jeong J.-H."/>
            <person name="Song I."/>
            <person name="Kim S."/>
            <person name="Choi T."/>
            <person name="Kim D."/>
            <person name="Ryu S."/>
            <person name="Kim W."/>
        </authorList>
    </citation>
    <scope>NUCLEOTIDE SEQUENCE [LARGE SCALE GENOMIC DNA]</scope>
    <source>
        <tissue evidence="2">Muscle</tissue>
    </source>
</reference>
<organism evidence="2 3">
    <name type="scientific">Portunus trituberculatus</name>
    <name type="common">Swimming crab</name>
    <name type="synonym">Neptunus trituberculatus</name>
    <dbReference type="NCBI Taxonomy" id="210409"/>
    <lineage>
        <taxon>Eukaryota</taxon>
        <taxon>Metazoa</taxon>
        <taxon>Ecdysozoa</taxon>
        <taxon>Arthropoda</taxon>
        <taxon>Crustacea</taxon>
        <taxon>Multicrustacea</taxon>
        <taxon>Malacostraca</taxon>
        <taxon>Eumalacostraca</taxon>
        <taxon>Eucarida</taxon>
        <taxon>Decapoda</taxon>
        <taxon>Pleocyemata</taxon>
        <taxon>Brachyura</taxon>
        <taxon>Eubrachyura</taxon>
        <taxon>Portunoidea</taxon>
        <taxon>Portunidae</taxon>
        <taxon>Portuninae</taxon>
        <taxon>Portunus</taxon>
    </lineage>
</organism>
<keyword evidence="1" id="KW-0732">Signal</keyword>
<evidence type="ECO:0000313" key="3">
    <source>
        <dbReference type="Proteomes" id="UP000324222"/>
    </source>
</evidence>
<feature type="chain" id="PRO_5023083595" evidence="1">
    <location>
        <begin position="17"/>
        <end position="131"/>
    </location>
</feature>
<dbReference type="EMBL" id="VSRR010000288">
    <property type="protein sequence ID" value="MPC13531.1"/>
    <property type="molecule type" value="Genomic_DNA"/>
</dbReference>
<keyword evidence="3" id="KW-1185">Reference proteome</keyword>